<evidence type="ECO:0000313" key="1">
    <source>
        <dbReference type="EMBL" id="CAA0101666.1"/>
    </source>
</evidence>
<dbReference type="Proteomes" id="UP000441399">
    <property type="component" value="Unassembled WGS sequence"/>
</dbReference>
<dbReference type="AlphaFoldDB" id="A0A5S9PDF9"/>
<reference evidence="1 2" key="1">
    <citation type="submission" date="2019-11" db="EMBL/GenBank/DDBJ databases">
        <authorList>
            <person name="Holert J."/>
        </authorList>
    </citation>
    <scope>NUCLEOTIDE SEQUENCE [LARGE SCALE GENOMIC DNA]</scope>
    <source>
        <strain evidence="1">SB11_3</strain>
    </source>
</reference>
<keyword evidence="2" id="KW-1185">Reference proteome</keyword>
<dbReference type="OrthoDB" id="9130947at2"/>
<proteinExistence type="predicted"/>
<organism evidence="1 2">
    <name type="scientific">BD1-7 clade bacterium</name>
    <dbReference type="NCBI Taxonomy" id="2029982"/>
    <lineage>
        <taxon>Bacteria</taxon>
        <taxon>Pseudomonadati</taxon>
        <taxon>Pseudomonadota</taxon>
        <taxon>Gammaproteobacteria</taxon>
        <taxon>Cellvibrionales</taxon>
        <taxon>Spongiibacteraceae</taxon>
        <taxon>BD1-7 clade</taxon>
    </lineage>
</organism>
<accession>A0A5S9PDF9</accession>
<name>A0A5S9PDF9_9GAMM</name>
<protein>
    <submittedName>
        <fullName evidence="1">Uncharacterized protein</fullName>
    </submittedName>
</protein>
<dbReference type="EMBL" id="CACSIO010000007">
    <property type="protein sequence ID" value="CAA0101666.1"/>
    <property type="molecule type" value="Genomic_DNA"/>
</dbReference>
<evidence type="ECO:0000313" key="2">
    <source>
        <dbReference type="Proteomes" id="UP000441399"/>
    </source>
</evidence>
<gene>
    <name evidence="1" type="ORF">OPDIPICF_04405</name>
</gene>
<sequence length="153" mass="17774">MILSRPFESGGLVDFEIETGRVINDASVSGKPIGSFHQVGDFCITLYCESGSIFLQIGRERWDLSDNGIELRYFHIIARRRTFFSIDPANLPISIEYDAWWADIPGFEPVEPEMDQDEDFLGYVYYVWQEKTYKNNCLVHGISCFRFFANYKI</sequence>